<evidence type="ECO:0000313" key="1">
    <source>
        <dbReference type="EMBL" id="PWN40177.1"/>
    </source>
</evidence>
<dbReference type="InParanoid" id="A0A316VRE6"/>
<dbReference type="Proteomes" id="UP000245783">
    <property type="component" value="Unassembled WGS sequence"/>
</dbReference>
<proteinExistence type="predicted"/>
<sequence>MGVHGPPVRKAINAGASFSIHRVPLPSSFTPQPSPHIALEAAHRFPLSSTTRYAPTLYIPQWLAPAPNQTTPLLLAPAQRETASAAPTSASALLGEWVGSNRRGHELRVCLSAMHACMHALGYSLCSHPPIPNRTPFLTLRHTTAPRRITPEWIACLHSNATVASSSRTHSLSC</sequence>
<dbReference type="RefSeq" id="XP_025367337.1">
    <property type="nucleotide sequence ID" value="XM_025511188.1"/>
</dbReference>
<accession>A0A316VRE6</accession>
<protein>
    <submittedName>
        <fullName evidence="1">Uncharacterized protein</fullName>
    </submittedName>
</protein>
<dbReference type="GeneID" id="37033058"/>
<keyword evidence="2" id="KW-1185">Reference proteome</keyword>
<name>A0A316VRE6_9BASI</name>
<dbReference type="EMBL" id="KZ819427">
    <property type="protein sequence ID" value="PWN40177.1"/>
    <property type="molecule type" value="Genomic_DNA"/>
</dbReference>
<reference evidence="1 2" key="1">
    <citation type="journal article" date="2018" name="Mol. Biol. Evol.">
        <title>Broad Genomic Sampling Reveals a Smut Pathogenic Ancestry of the Fungal Clade Ustilaginomycotina.</title>
        <authorList>
            <person name="Kijpornyongpan T."/>
            <person name="Mondo S.J."/>
            <person name="Barry K."/>
            <person name="Sandor L."/>
            <person name="Lee J."/>
            <person name="Lipzen A."/>
            <person name="Pangilinan J."/>
            <person name="LaButti K."/>
            <person name="Hainaut M."/>
            <person name="Henrissat B."/>
            <person name="Grigoriev I.V."/>
            <person name="Spatafora J.W."/>
            <person name="Aime M.C."/>
        </authorList>
    </citation>
    <scope>NUCLEOTIDE SEQUENCE [LARGE SCALE GENOMIC DNA]</scope>
    <source>
        <strain evidence="1 2">MCA 4658</strain>
    </source>
</reference>
<evidence type="ECO:0000313" key="2">
    <source>
        <dbReference type="Proteomes" id="UP000245783"/>
    </source>
</evidence>
<gene>
    <name evidence="1" type="ORF">IE81DRAFT_236956</name>
</gene>
<organism evidence="1 2">
    <name type="scientific">Ceraceosorus guamensis</name>
    <dbReference type="NCBI Taxonomy" id="1522189"/>
    <lineage>
        <taxon>Eukaryota</taxon>
        <taxon>Fungi</taxon>
        <taxon>Dikarya</taxon>
        <taxon>Basidiomycota</taxon>
        <taxon>Ustilaginomycotina</taxon>
        <taxon>Exobasidiomycetes</taxon>
        <taxon>Ceraceosorales</taxon>
        <taxon>Ceraceosoraceae</taxon>
        <taxon>Ceraceosorus</taxon>
    </lineage>
</organism>
<dbReference type="AlphaFoldDB" id="A0A316VRE6"/>